<evidence type="ECO:0000313" key="3">
    <source>
        <dbReference type="EMBL" id="ROR81489.1"/>
    </source>
</evidence>
<dbReference type="Pfam" id="PF01903">
    <property type="entry name" value="CbiX"/>
    <property type="match status" value="2"/>
</dbReference>
<reference evidence="3 4" key="1">
    <citation type="submission" date="2018-11" db="EMBL/GenBank/DDBJ databases">
        <title>Sequencing the genomes of 1000 actinobacteria strains.</title>
        <authorList>
            <person name="Klenk H.-P."/>
        </authorList>
    </citation>
    <scope>NUCLEOTIDE SEQUENCE [LARGE SCALE GENOMIC DNA]</scope>
    <source>
        <strain evidence="3 4">DSM 14012</strain>
    </source>
</reference>
<evidence type="ECO:0000313" key="4">
    <source>
        <dbReference type="Proteomes" id="UP000266915"/>
    </source>
</evidence>
<dbReference type="PANTHER" id="PTHR33542">
    <property type="entry name" value="SIROHYDROCHLORIN FERROCHELATASE, CHLOROPLASTIC"/>
    <property type="match status" value="1"/>
</dbReference>
<dbReference type="GO" id="GO:0046872">
    <property type="term" value="F:metal ion binding"/>
    <property type="evidence" value="ECO:0007669"/>
    <property type="project" value="UniProtKB-KW"/>
</dbReference>
<proteinExistence type="predicted"/>
<dbReference type="InterPro" id="IPR050963">
    <property type="entry name" value="Sirohydro_Cobaltochel/CbiX"/>
</dbReference>
<sequence length="252" mass="26383">MTLLETAARRPQTRTRTSPALLAVSHGTSCPIGQASVAALVDAVGRSRADLHVAGGFVDVQQPDVPATLGSIEPERPAVVVPLLLSAGFHVHVDLVEDLEATDRPTALGRAMGPDDRLVAVLARRLEALHVTPDDRIVLGAAGSTDARAVADCVDMGRRLESRLRVPVETAFVSAAQPSVPDAVAAARTSRPRGRVIIATYLLAPGYFARLLEEAGADLVTPPLLHLGEVPDPGIVDLVVDRYEEASAGLSG</sequence>
<dbReference type="CDD" id="cd03416">
    <property type="entry name" value="CbiX_SirB_N"/>
    <property type="match status" value="1"/>
</dbReference>
<keyword evidence="1" id="KW-0479">Metal-binding</keyword>
<name>A0A3N2C1X6_9MICO</name>
<gene>
    <name evidence="3" type="ORF">EDD42_1551</name>
</gene>
<dbReference type="AlphaFoldDB" id="A0A3N2C1X6"/>
<dbReference type="SUPFAM" id="SSF53800">
    <property type="entry name" value="Chelatase"/>
    <property type="match status" value="1"/>
</dbReference>
<dbReference type="RefSeq" id="WP_085510626.1">
    <property type="nucleotide sequence ID" value="NZ_FXAP01000001.1"/>
</dbReference>
<dbReference type="EMBL" id="RKHL01000001">
    <property type="protein sequence ID" value="ROR81489.1"/>
    <property type="molecule type" value="Genomic_DNA"/>
</dbReference>
<comment type="caution">
    <text evidence="3">The sequence shown here is derived from an EMBL/GenBank/DDBJ whole genome shotgun (WGS) entry which is preliminary data.</text>
</comment>
<dbReference type="InterPro" id="IPR002762">
    <property type="entry name" value="CbiX-like"/>
</dbReference>
<organism evidence="3 4">
    <name type="scientific">Plantibacter flavus</name>
    <dbReference type="NCBI Taxonomy" id="150123"/>
    <lineage>
        <taxon>Bacteria</taxon>
        <taxon>Bacillati</taxon>
        <taxon>Actinomycetota</taxon>
        <taxon>Actinomycetes</taxon>
        <taxon>Micrococcales</taxon>
        <taxon>Microbacteriaceae</taxon>
        <taxon>Plantibacter</taxon>
    </lineage>
</organism>
<keyword evidence="4" id="KW-1185">Reference proteome</keyword>
<evidence type="ECO:0000256" key="2">
    <source>
        <dbReference type="ARBA" id="ARBA00023239"/>
    </source>
</evidence>
<dbReference type="Gene3D" id="3.40.50.1400">
    <property type="match status" value="2"/>
</dbReference>
<keyword evidence="2" id="KW-0456">Lyase</keyword>
<dbReference type="GO" id="GO:0016829">
    <property type="term" value="F:lyase activity"/>
    <property type="evidence" value="ECO:0007669"/>
    <property type="project" value="UniProtKB-KW"/>
</dbReference>
<evidence type="ECO:0000256" key="1">
    <source>
        <dbReference type="ARBA" id="ARBA00022723"/>
    </source>
</evidence>
<protein>
    <submittedName>
        <fullName evidence="3">Sirohydrochlorin ferrochelatase</fullName>
    </submittedName>
</protein>
<accession>A0A3N2C1X6</accession>
<dbReference type="Proteomes" id="UP000266915">
    <property type="component" value="Unassembled WGS sequence"/>
</dbReference>
<dbReference type="PANTHER" id="PTHR33542:SF5">
    <property type="entry name" value="FERROCHELATASE CHE1"/>
    <property type="match status" value="1"/>
</dbReference>